<gene>
    <name evidence="4" type="ORF">QSP1433_LOCUS15050</name>
</gene>
<dbReference type="PROSITE" id="PS50297">
    <property type="entry name" value="ANK_REP_REGION"/>
    <property type="match status" value="2"/>
</dbReference>
<dbReference type="AlphaFoldDB" id="A0A7S2SKP0"/>
<sequence length="330" mass="37088">MSALFINVFVFCKSKRKCALRFWFFFPRRRTKKKLAQLARMTHQHHDDADDVGMGGNITLGLLEQFLYDAIRQDDLKEFRLRLKHGAKVRGPQCRDPDTGTTPLHLSILCGRVKMSHELLKHGADPAALDRAGRNALHLACRCRNYDIAKTVIEHAGDINSTTTEDNGGYTPLHFVAQYCLGDVGENLAALLLEEHQANPETLSALGESSLHICAKFDNDRVAKVILSNRNKTAQQHQGLLSPLTVCAARNSTRVSNLLIKNGENVFSPGTTCPKTIILKPLNVARQYGNVRLAKTMREQWGTAEKEREEKAKQEYTAALDRYRFFSSLD</sequence>
<dbReference type="InterPro" id="IPR051165">
    <property type="entry name" value="Multifunctional_ANK_Repeat"/>
</dbReference>
<organism evidence="4">
    <name type="scientific">Mucochytrium quahogii</name>
    <dbReference type="NCBI Taxonomy" id="96639"/>
    <lineage>
        <taxon>Eukaryota</taxon>
        <taxon>Sar</taxon>
        <taxon>Stramenopiles</taxon>
        <taxon>Bigyra</taxon>
        <taxon>Labyrinthulomycetes</taxon>
        <taxon>Thraustochytrida</taxon>
        <taxon>Thraustochytriidae</taxon>
        <taxon>Mucochytrium</taxon>
    </lineage>
</organism>
<feature type="repeat" description="ANK" evidence="3">
    <location>
        <begin position="132"/>
        <end position="164"/>
    </location>
</feature>
<dbReference type="InterPro" id="IPR002110">
    <property type="entry name" value="Ankyrin_rpt"/>
</dbReference>
<dbReference type="EMBL" id="HBHK01023919">
    <property type="protein sequence ID" value="CAD9702821.1"/>
    <property type="molecule type" value="Transcribed_RNA"/>
</dbReference>
<dbReference type="PANTHER" id="PTHR24123:SF33">
    <property type="entry name" value="PROTEIN HOS4"/>
    <property type="match status" value="1"/>
</dbReference>
<dbReference type="Pfam" id="PF12796">
    <property type="entry name" value="Ank_2"/>
    <property type="match status" value="1"/>
</dbReference>
<reference evidence="4" key="1">
    <citation type="submission" date="2021-01" db="EMBL/GenBank/DDBJ databases">
        <authorList>
            <person name="Corre E."/>
            <person name="Pelletier E."/>
            <person name="Niang G."/>
            <person name="Scheremetjew M."/>
            <person name="Finn R."/>
            <person name="Kale V."/>
            <person name="Holt S."/>
            <person name="Cochrane G."/>
            <person name="Meng A."/>
            <person name="Brown T."/>
            <person name="Cohen L."/>
        </authorList>
    </citation>
    <scope>NUCLEOTIDE SEQUENCE</scope>
    <source>
        <strain evidence="4">NY070348D</strain>
    </source>
</reference>
<protein>
    <submittedName>
        <fullName evidence="4">Uncharacterized protein</fullName>
    </submittedName>
</protein>
<dbReference type="Gene3D" id="1.25.40.20">
    <property type="entry name" value="Ankyrin repeat-containing domain"/>
    <property type="match status" value="1"/>
</dbReference>
<keyword evidence="2 3" id="KW-0040">ANK repeat</keyword>
<dbReference type="SMART" id="SM00248">
    <property type="entry name" value="ANK"/>
    <property type="match status" value="5"/>
</dbReference>
<dbReference type="PANTHER" id="PTHR24123">
    <property type="entry name" value="ANKYRIN REPEAT-CONTAINING"/>
    <property type="match status" value="1"/>
</dbReference>
<proteinExistence type="predicted"/>
<evidence type="ECO:0000256" key="1">
    <source>
        <dbReference type="ARBA" id="ARBA00022737"/>
    </source>
</evidence>
<dbReference type="PROSITE" id="PS50088">
    <property type="entry name" value="ANK_REPEAT"/>
    <property type="match status" value="2"/>
</dbReference>
<accession>A0A7S2SKP0</accession>
<feature type="repeat" description="ANK" evidence="3">
    <location>
        <begin position="99"/>
        <end position="131"/>
    </location>
</feature>
<evidence type="ECO:0000313" key="4">
    <source>
        <dbReference type="EMBL" id="CAD9702821.1"/>
    </source>
</evidence>
<evidence type="ECO:0000256" key="2">
    <source>
        <dbReference type="ARBA" id="ARBA00023043"/>
    </source>
</evidence>
<evidence type="ECO:0000256" key="3">
    <source>
        <dbReference type="PROSITE-ProRule" id="PRU00023"/>
    </source>
</evidence>
<dbReference type="InterPro" id="IPR036770">
    <property type="entry name" value="Ankyrin_rpt-contain_sf"/>
</dbReference>
<keyword evidence="1" id="KW-0677">Repeat</keyword>
<name>A0A7S2SKP0_9STRA</name>
<dbReference type="SUPFAM" id="SSF48403">
    <property type="entry name" value="Ankyrin repeat"/>
    <property type="match status" value="1"/>
</dbReference>